<keyword evidence="4" id="KW-1133">Transmembrane helix</keyword>
<dbReference type="Gene3D" id="3.30.565.10">
    <property type="entry name" value="Histidine kinase-like ATPase, C-terminal domain"/>
    <property type="match status" value="1"/>
</dbReference>
<dbReference type="PANTHER" id="PTHR43065:SF52">
    <property type="entry name" value="SENSOR PROTEIN KINASE PILS"/>
    <property type="match status" value="1"/>
</dbReference>
<proteinExistence type="predicted"/>
<dbReference type="EC" id="2.7.13.3" evidence="2"/>
<dbReference type="PANTHER" id="PTHR43065">
    <property type="entry name" value="SENSOR HISTIDINE KINASE"/>
    <property type="match status" value="1"/>
</dbReference>
<dbReference type="RefSeq" id="WP_146387748.1">
    <property type="nucleotide sequence ID" value="NZ_VOHK01000004.1"/>
</dbReference>
<keyword evidence="4" id="KW-0472">Membrane</keyword>
<dbReference type="Gene3D" id="3.30.450.20">
    <property type="entry name" value="PAS domain"/>
    <property type="match status" value="1"/>
</dbReference>
<dbReference type="Pfam" id="PF25323">
    <property type="entry name" value="6TM_PilS"/>
    <property type="match status" value="1"/>
</dbReference>
<dbReference type="InterPro" id="IPR003594">
    <property type="entry name" value="HATPase_dom"/>
</dbReference>
<dbReference type="Pfam" id="PF00512">
    <property type="entry name" value="HisKA"/>
    <property type="match status" value="1"/>
</dbReference>
<dbReference type="InterPro" id="IPR003661">
    <property type="entry name" value="HisK_dim/P_dom"/>
</dbReference>
<dbReference type="Gene3D" id="1.10.287.130">
    <property type="match status" value="1"/>
</dbReference>
<dbReference type="OrthoDB" id="9815750at2"/>
<feature type="transmembrane region" description="Helical" evidence="4">
    <location>
        <begin position="39"/>
        <end position="58"/>
    </location>
</feature>
<dbReference type="SMART" id="SM00387">
    <property type="entry name" value="HATPase_c"/>
    <property type="match status" value="1"/>
</dbReference>
<dbReference type="PROSITE" id="PS50109">
    <property type="entry name" value="HIS_KIN"/>
    <property type="match status" value="1"/>
</dbReference>
<dbReference type="GO" id="GO:0000155">
    <property type="term" value="F:phosphorelay sensor kinase activity"/>
    <property type="evidence" value="ECO:0007669"/>
    <property type="project" value="InterPro"/>
</dbReference>
<evidence type="ECO:0000259" key="5">
    <source>
        <dbReference type="PROSITE" id="PS50109"/>
    </source>
</evidence>
<dbReference type="PRINTS" id="PR00344">
    <property type="entry name" value="BCTRLSENSOR"/>
</dbReference>
<keyword evidence="7" id="KW-1185">Reference proteome</keyword>
<dbReference type="SMART" id="SM00388">
    <property type="entry name" value="HisKA"/>
    <property type="match status" value="1"/>
</dbReference>
<keyword evidence="3" id="KW-0597">Phosphoprotein</keyword>
<dbReference type="CDD" id="cd00082">
    <property type="entry name" value="HisKA"/>
    <property type="match status" value="1"/>
</dbReference>
<protein>
    <recommendedName>
        <fullName evidence="2">histidine kinase</fullName>
        <ecNumber evidence="2">2.7.13.3</ecNumber>
    </recommendedName>
</protein>
<evidence type="ECO:0000256" key="4">
    <source>
        <dbReference type="SAM" id="Phobius"/>
    </source>
</evidence>
<dbReference type="AlphaFoldDB" id="A0A5C5U2H3"/>
<comment type="caution">
    <text evidence="6">The sequence shown here is derived from an EMBL/GenBank/DDBJ whole genome shotgun (WGS) entry which is preliminary data.</text>
</comment>
<evidence type="ECO:0000256" key="1">
    <source>
        <dbReference type="ARBA" id="ARBA00000085"/>
    </source>
</evidence>
<dbReference type="Proteomes" id="UP000319980">
    <property type="component" value="Unassembled WGS sequence"/>
</dbReference>
<dbReference type="InterPro" id="IPR036097">
    <property type="entry name" value="HisK_dim/P_sf"/>
</dbReference>
<dbReference type="SUPFAM" id="SSF55874">
    <property type="entry name" value="ATPase domain of HSP90 chaperone/DNA topoisomerase II/histidine kinase"/>
    <property type="match status" value="1"/>
</dbReference>
<keyword evidence="6" id="KW-0418">Kinase</keyword>
<feature type="domain" description="Histidine kinase" evidence="5">
    <location>
        <begin position="313"/>
        <end position="523"/>
    </location>
</feature>
<organism evidence="6 7">
    <name type="scientific">Luteimonas marina</name>
    <dbReference type="NCBI Taxonomy" id="488485"/>
    <lineage>
        <taxon>Bacteria</taxon>
        <taxon>Pseudomonadati</taxon>
        <taxon>Pseudomonadota</taxon>
        <taxon>Gammaproteobacteria</taxon>
        <taxon>Lysobacterales</taxon>
        <taxon>Lysobacteraceae</taxon>
        <taxon>Luteimonas</taxon>
    </lineage>
</organism>
<evidence type="ECO:0000256" key="2">
    <source>
        <dbReference type="ARBA" id="ARBA00012438"/>
    </source>
</evidence>
<dbReference type="InterPro" id="IPR004358">
    <property type="entry name" value="Sig_transdc_His_kin-like_C"/>
</dbReference>
<gene>
    <name evidence="6" type="ORF">FQY83_10490</name>
</gene>
<feature type="transmembrane region" description="Helical" evidence="4">
    <location>
        <begin position="143"/>
        <end position="163"/>
    </location>
</feature>
<reference evidence="6 7" key="1">
    <citation type="journal article" date="2008" name="Int. J. Syst. Evol. Microbiol.">
        <title>Luteimonas marina sp. nov., isolated from seawater.</title>
        <authorList>
            <person name="Baik K.S."/>
            <person name="Park S.C."/>
            <person name="Kim M.S."/>
            <person name="Kim E.M."/>
            <person name="Park C."/>
            <person name="Chun J."/>
            <person name="Seong C.N."/>
        </authorList>
    </citation>
    <scope>NUCLEOTIDE SEQUENCE [LARGE SCALE GENOMIC DNA]</scope>
    <source>
        <strain evidence="6 7">FR1330</strain>
    </source>
</reference>
<dbReference type="Pfam" id="PF02518">
    <property type="entry name" value="HATPase_c"/>
    <property type="match status" value="1"/>
</dbReference>
<sequence length="528" mass="57724">MRRELYLFALYRVLESALLALVVFSPAGALIGQMHLPRMAQAVAIVYLLASTGLLAHARRLHGGFTPHVVAGLSIDILVVLLATHAMPGAGPGIALMLVFNLAAAALFLPLRWGMAFAGAATIALVAEYAWDRIEQAHAFRPLAEVLMFSVGYFAVTALMHHLGVQMRATQRLADRRGAEAANLAEINELVIRRMRTGVMLVDGGGRVRMANEAAQLLLRGDDDDDLYDQGMHGQTLAQAAPELAMRLAQWLQDGQQNETPLVYGQEQAEVLPRFARLLATSDSTLVFLDDTSMLSRRAESLTLAAMGRFSASLAHEIRNPLAAISYATQLLEESHDLTTSDRRLLQIIHQQCLRTNGIVESVLGLARRERAKPEHLDLVSIARHFIEDYRMIVPEDNAQLRVTTELSQLPAMFDPRHLQQILTALVNNAVRYGHVPGEKPRIAIHLEEEGDAPVVSVLDRGPGIPDAVASQLFRPFFTTSENGTGLGLYIAHELCRANEARLDYVSVPGGGACFRIALAPQHALLPA</sequence>
<keyword evidence="6" id="KW-0808">Transferase</keyword>
<dbReference type="InterPro" id="IPR036890">
    <property type="entry name" value="HATPase_C_sf"/>
</dbReference>
<keyword evidence="4" id="KW-0812">Transmembrane</keyword>
<evidence type="ECO:0000313" key="6">
    <source>
        <dbReference type="EMBL" id="TWT20166.1"/>
    </source>
</evidence>
<evidence type="ECO:0000256" key="3">
    <source>
        <dbReference type="ARBA" id="ARBA00022553"/>
    </source>
</evidence>
<dbReference type="InterPro" id="IPR005467">
    <property type="entry name" value="His_kinase_dom"/>
</dbReference>
<dbReference type="SUPFAM" id="SSF47384">
    <property type="entry name" value="Homodimeric domain of signal transducing histidine kinase"/>
    <property type="match status" value="1"/>
</dbReference>
<evidence type="ECO:0000313" key="7">
    <source>
        <dbReference type="Proteomes" id="UP000319980"/>
    </source>
</evidence>
<dbReference type="EMBL" id="VOHK01000004">
    <property type="protein sequence ID" value="TWT20166.1"/>
    <property type="molecule type" value="Genomic_DNA"/>
</dbReference>
<name>A0A5C5U2H3_9GAMM</name>
<feature type="transmembrane region" description="Helical" evidence="4">
    <location>
        <begin position="114"/>
        <end position="131"/>
    </location>
</feature>
<comment type="catalytic activity">
    <reaction evidence="1">
        <text>ATP + protein L-histidine = ADP + protein N-phospho-L-histidine.</text>
        <dbReference type="EC" id="2.7.13.3"/>
    </reaction>
</comment>
<accession>A0A5C5U2H3</accession>